<evidence type="ECO:0000256" key="19">
    <source>
        <dbReference type="PIRSR" id="PIRSR006135-2"/>
    </source>
</evidence>
<feature type="active site" description="GMP-histidine intermediate" evidence="18">
    <location>
        <position position="50"/>
    </location>
</feature>
<dbReference type="OrthoDB" id="9799422at2"/>
<evidence type="ECO:0000256" key="12">
    <source>
        <dbReference type="ARBA" id="ARBA00022741"/>
    </source>
</evidence>
<keyword evidence="13 20" id="KW-0418">Kinase</keyword>
<dbReference type="CDD" id="cd00544">
    <property type="entry name" value="CobU"/>
    <property type="match status" value="1"/>
</dbReference>
<protein>
    <recommendedName>
        <fullName evidence="16">Adenosylcobinamide kinase</fullName>
        <ecNumber evidence="8">2.7.1.156</ecNumber>
        <ecNumber evidence="9">2.7.7.62</ecNumber>
    </recommendedName>
    <alternativeName>
        <fullName evidence="17">Adenosylcobinamide-phosphate guanylyltransferase</fullName>
    </alternativeName>
</protein>
<dbReference type="InterPro" id="IPR027417">
    <property type="entry name" value="P-loop_NTPase"/>
</dbReference>
<keyword evidence="14" id="KW-0067">ATP-binding</keyword>
<dbReference type="InterPro" id="IPR003203">
    <property type="entry name" value="CobU/CobP"/>
</dbReference>
<evidence type="ECO:0000256" key="2">
    <source>
        <dbReference type="ARBA" id="ARBA00000711"/>
    </source>
</evidence>
<evidence type="ECO:0000256" key="18">
    <source>
        <dbReference type="PIRSR" id="PIRSR006135-1"/>
    </source>
</evidence>
<dbReference type="PIRSF" id="PIRSF006135">
    <property type="entry name" value="CobU"/>
    <property type="match status" value="1"/>
</dbReference>
<dbReference type="EMBL" id="FQZS01000005">
    <property type="protein sequence ID" value="SHI59674.1"/>
    <property type="molecule type" value="Genomic_DNA"/>
</dbReference>
<feature type="binding site" evidence="19">
    <location>
        <begin position="9"/>
        <end position="16"/>
    </location>
    <ligand>
        <name>GTP</name>
        <dbReference type="ChEBI" id="CHEBI:37565"/>
    </ligand>
</feature>
<dbReference type="SUPFAM" id="SSF52540">
    <property type="entry name" value="P-loop containing nucleoside triphosphate hydrolases"/>
    <property type="match status" value="1"/>
</dbReference>
<comment type="pathway">
    <text evidence="6">Cofactor biosynthesis; adenosylcobalamin biosynthesis; adenosylcobalamin from cob(II)yrinate a,c-diamide: step 5/7.</text>
</comment>
<comment type="catalytic activity">
    <reaction evidence="3">
        <text>adenosylcob(III)inamide + GTP = adenosylcob(III)inamide phosphate + GDP + H(+)</text>
        <dbReference type="Rhea" id="RHEA:15765"/>
        <dbReference type="ChEBI" id="CHEBI:2480"/>
        <dbReference type="ChEBI" id="CHEBI:15378"/>
        <dbReference type="ChEBI" id="CHEBI:37565"/>
        <dbReference type="ChEBI" id="CHEBI:58189"/>
        <dbReference type="ChEBI" id="CHEBI:58502"/>
        <dbReference type="EC" id="2.7.1.156"/>
    </reaction>
</comment>
<evidence type="ECO:0000256" key="15">
    <source>
        <dbReference type="ARBA" id="ARBA00023134"/>
    </source>
</evidence>
<feature type="binding site" evidence="19">
    <location>
        <begin position="51"/>
        <end position="54"/>
    </location>
    <ligand>
        <name>GTP</name>
        <dbReference type="ChEBI" id="CHEBI:37565"/>
    </ligand>
</feature>
<dbReference type="NCBIfam" id="NF004469">
    <property type="entry name" value="PRK05800.1"/>
    <property type="match status" value="1"/>
</dbReference>
<dbReference type="GO" id="GO:0005524">
    <property type="term" value="F:ATP binding"/>
    <property type="evidence" value="ECO:0007669"/>
    <property type="project" value="UniProtKB-KW"/>
</dbReference>
<keyword evidence="15 19" id="KW-0342">GTP-binding</keyword>
<evidence type="ECO:0000256" key="9">
    <source>
        <dbReference type="ARBA" id="ARBA00012523"/>
    </source>
</evidence>
<dbReference type="Proteomes" id="UP000184442">
    <property type="component" value="Unassembled WGS sequence"/>
</dbReference>
<comment type="catalytic activity">
    <reaction evidence="1">
        <text>adenosylcob(III)inamide + ATP = adenosylcob(III)inamide phosphate + ADP + H(+)</text>
        <dbReference type="Rhea" id="RHEA:15769"/>
        <dbReference type="ChEBI" id="CHEBI:2480"/>
        <dbReference type="ChEBI" id="CHEBI:15378"/>
        <dbReference type="ChEBI" id="CHEBI:30616"/>
        <dbReference type="ChEBI" id="CHEBI:58502"/>
        <dbReference type="ChEBI" id="CHEBI:456216"/>
        <dbReference type="EC" id="2.7.1.156"/>
    </reaction>
</comment>
<dbReference type="GO" id="GO:0005525">
    <property type="term" value="F:GTP binding"/>
    <property type="evidence" value="ECO:0007669"/>
    <property type="project" value="UniProtKB-KW"/>
</dbReference>
<comment type="catalytic activity">
    <reaction evidence="2">
        <text>adenosylcob(III)inamide phosphate + GTP + H(+) = adenosylcob(III)inamide-GDP + diphosphate</text>
        <dbReference type="Rhea" id="RHEA:22712"/>
        <dbReference type="ChEBI" id="CHEBI:15378"/>
        <dbReference type="ChEBI" id="CHEBI:33019"/>
        <dbReference type="ChEBI" id="CHEBI:37565"/>
        <dbReference type="ChEBI" id="CHEBI:58502"/>
        <dbReference type="ChEBI" id="CHEBI:60487"/>
        <dbReference type="EC" id="2.7.7.62"/>
    </reaction>
</comment>
<comment type="pathway">
    <text evidence="5">Cofactor biosynthesis; adenosylcobalamin biosynthesis; adenosylcobalamin from cob(II)yrinate a,c-diamide: step 6/7.</text>
</comment>
<feature type="binding site" evidence="19">
    <location>
        <begin position="34"/>
        <end position="36"/>
    </location>
    <ligand>
        <name>GTP</name>
        <dbReference type="ChEBI" id="CHEBI:37565"/>
    </ligand>
</feature>
<keyword evidence="12 19" id="KW-0547">Nucleotide-binding</keyword>
<comment type="function">
    <text evidence="4">Catalyzes ATP-dependent phosphorylation of adenosylcobinamide and addition of GMP to adenosylcobinamide phosphate.</text>
</comment>
<feature type="binding site" evidence="19">
    <location>
        <position position="84"/>
    </location>
    <ligand>
        <name>GTP</name>
        <dbReference type="ChEBI" id="CHEBI:37565"/>
    </ligand>
</feature>
<dbReference type="EC" id="2.7.1.156" evidence="8"/>
<evidence type="ECO:0000256" key="10">
    <source>
        <dbReference type="ARBA" id="ARBA00022573"/>
    </source>
</evidence>
<evidence type="ECO:0000256" key="8">
    <source>
        <dbReference type="ARBA" id="ARBA00012016"/>
    </source>
</evidence>
<keyword evidence="21" id="KW-1185">Reference proteome</keyword>
<evidence type="ECO:0000256" key="7">
    <source>
        <dbReference type="ARBA" id="ARBA00007490"/>
    </source>
</evidence>
<evidence type="ECO:0000256" key="11">
    <source>
        <dbReference type="ARBA" id="ARBA00022679"/>
    </source>
</evidence>
<evidence type="ECO:0000256" key="1">
    <source>
        <dbReference type="ARBA" id="ARBA00000312"/>
    </source>
</evidence>
<feature type="binding site" evidence="19">
    <location>
        <position position="62"/>
    </location>
    <ligand>
        <name>GTP</name>
        <dbReference type="ChEBI" id="CHEBI:37565"/>
    </ligand>
</feature>
<dbReference type="UniPathway" id="UPA00148">
    <property type="reaction ID" value="UER00236"/>
</dbReference>
<keyword evidence="20" id="KW-0548">Nucleotidyltransferase</keyword>
<keyword evidence="10" id="KW-0169">Cobalamin biosynthesis</keyword>
<evidence type="ECO:0000256" key="6">
    <source>
        <dbReference type="ARBA" id="ARBA00005159"/>
    </source>
</evidence>
<dbReference type="GO" id="GO:0009236">
    <property type="term" value="P:cobalamin biosynthetic process"/>
    <property type="evidence" value="ECO:0007669"/>
    <property type="project" value="UniProtKB-UniPathway"/>
</dbReference>
<dbReference type="EC" id="2.7.7.62" evidence="9"/>
<accession>A0A1M6CG00</accession>
<evidence type="ECO:0000256" key="4">
    <source>
        <dbReference type="ARBA" id="ARBA00003889"/>
    </source>
</evidence>
<evidence type="ECO:0000256" key="16">
    <source>
        <dbReference type="ARBA" id="ARBA00029570"/>
    </source>
</evidence>
<dbReference type="PANTHER" id="PTHR34848">
    <property type="match status" value="1"/>
</dbReference>
<comment type="similarity">
    <text evidence="7">Belongs to the CobU/CobP family.</text>
</comment>
<dbReference type="Gene3D" id="3.40.50.300">
    <property type="entry name" value="P-loop containing nucleotide triphosphate hydrolases"/>
    <property type="match status" value="1"/>
</dbReference>
<dbReference type="Pfam" id="PF02283">
    <property type="entry name" value="CobU"/>
    <property type="match status" value="1"/>
</dbReference>
<dbReference type="PANTHER" id="PTHR34848:SF1">
    <property type="entry name" value="BIFUNCTIONAL ADENOSYLCOBALAMIN BIOSYNTHESIS PROTEIN COBU"/>
    <property type="match status" value="1"/>
</dbReference>
<evidence type="ECO:0000256" key="17">
    <source>
        <dbReference type="ARBA" id="ARBA00030571"/>
    </source>
</evidence>
<organism evidence="20 21">
    <name type="scientific">Lutispora thermophila DSM 19022</name>
    <dbReference type="NCBI Taxonomy" id="1122184"/>
    <lineage>
        <taxon>Bacteria</taxon>
        <taxon>Bacillati</taxon>
        <taxon>Bacillota</taxon>
        <taxon>Clostridia</taxon>
        <taxon>Lutisporales</taxon>
        <taxon>Lutisporaceae</taxon>
        <taxon>Lutispora</taxon>
    </lineage>
</organism>
<keyword evidence="11 20" id="KW-0808">Transferase</keyword>
<dbReference type="AlphaFoldDB" id="A0A1M6CG00"/>
<evidence type="ECO:0000256" key="5">
    <source>
        <dbReference type="ARBA" id="ARBA00004692"/>
    </source>
</evidence>
<evidence type="ECO:0000313" key="20">
    <source>
        <dbReference type="EMBL" id="SHI59674.1"/>
    </source>
</evidence>
<dbReference type="RefSeq" id="WP_073024680.1">
    <property type="nucleotide sequence ID" value="NZ_FQZS01000005.1"/>
</dbReference>
<proteinExistence type="inferred from homology"/>
<reference evidence="20 21" key="1">
    <citation type="submission" date="2016-11" db="EMBL/GenBank/DDBJ databases">
        <authorList>
            <person name="Jaros S."/>
            <person name="Januszkiewicz K."/>
            <person name="Wedrychowicz H."/>
        </authorList>
    </citation>
    <scope>NUCLEOTIDE SEQUENCE [LARGE SCALE GENOMIC DNA]</scope>
    <source>
        <strain evidence="20 21">DSM 19022</strain>
    </source>
</reference>
<name>A0A1M6CG00_9FIRM</name>
<evidence type="ECO:0000256" key="14">
    <source>
        <dbReference type="ARBA" id="ARBA00022840"/>
    </source>
</evidence>
<evidence type="ECO:0000256" key="13">
    <source>
        <dbReference type="ARBA" id="ARBA00022777"/>
    </source>
</evidence>
<dbReference type="GO" id="GO:0008820">
    <property type="term" value="F:cobinamide phosphate guanylyltransferase activity"/>
    <property type="evidence" value="ECO:0007669"/>
    <property type="project" value="UniProtKB-EC"/>
</dbReference>
<gene>
    <name evidence="20" type="ORF">SAMN02745176_00749</name>
</gene>
<sequence>MGKCVLITGGARSGKSRFSEKLAAEYGDKVIYIATAVPFDSEMKDRIKKHRESRNKAWFTVETYRDVQDVIYRYEEDYSCFLLDCITVMVTNQLMEYFNYDLENATIEDYNKAEESIKEQIMAMLNAIKASSADAILVTNEVGWGIVPENPVARAFRDIAGRMNQIIGERSDEVYLAVSGIPIRIK</sequence>
<evidence type="ECO:0000313" key="21">
    <source>
        <dbReference type="Proteomes" id="UP000184442"/>
    </source>
</evidence>
<dbReference type="STRING" id="1122184.SAMN02745176_00749"/>
<dbReference type="GO" id="GO:0043752">
    <property type="term" value="F:adenosylcobinamide kinase activity"/>
    <property type="evidence" value="ECO:0007669"/>
    <property type="project" value="UniProtKB-EC"/>
</dbReference>
<evidence type="ECO:0000256" key="3">
    <source>
        <dbReference type="ARBA" id="ARBA00001522"/>
    </source>
</evidence>